<evidence type="ECO:0000313" key="7">
    <source>
        <dbReference type="Proteomes" id="UP001500427"/>
    </source>
</evidence>
<dbReference type="InterPro" id="IPR011330">
    <property type="entry name" value="Glyco_hydro/deAcase_b/a-brl"/>
</dbReference>
<dbReference type="InterPro" id="IPR011013">
    <property type="entry name" value="Gal_mutarotase_sf_dom"/>
</dbReference>
<dbReference type="Pfam" id="PF22907">
    <property type="entry name" value="Ams1-like_1st"/>
    <property type="match status" value="1"/>
</dbReference>
<protein>
    <submittedName>
        <fullName evidence="6">Glycoside hydrolase family 38 C-terminal domain-containing protein</fullName>
    </submittedName>
</protein>
<reference evidence="7" key="1">
    <citation type="journal article" date="2019" name="Int. J. Syst. Evol. Microbiol.">
        <title>The Global Catalogue of Microorganisms (GCM) 10K type strain sequencing project: providing services to taxonomists for standard genome sequencing and annotation.</title>
        <authorList>
            <consortium name="The Broad Institute Genomics Platform"/>
            <consortium name="The Broad Institute Genome Sequencing Center for Infectious Disease"/>
            <person name="Wu L."/>
            <person name="Ma J."/>
        </authorList>
    </citation>
    <scope>NUCLEOTIDE SEQUENCE [LARGE SCALE GENOMIC DNA]</scope>
    <source>
        <strain evidence="7">JCM 17687</strain>
    </source>
</reference>
<evidence type="ECO:0000256" key="1">
    <source>
        <dbReference type="ARBA" id="ARBA00009792"/>
    </source>
</evidence>
<keyword evidence="7" id="KW-1185">Reference proteome</keyword>
<evidence type="ECO:0000256" key="4">
    <source>
        <dbReference type="ARBA" id="ARBA00023295"/>
    </source>
</evidence>
<dbReference type="InterPro" id="IPR015341">
    <property type="entry name" value="Glyco_hydro_38_cen"/>
</dbReference>
<comment type="caution">
    <text evidence="6">The sequence shown here is derived from an EMBL/GenBank/DDBJ whole genome shotgun (WGS) entry which is preliminary data.</text>
</comment>
<keyword evidence="4" id="KW-0326">Glycosidase</keyword>
<proteinExistence type="inferred from homology"/>
<dbReference type="Pfam" id="PF09261">
    <property type="entry name" value="Alpha-mann_mid"/>
    <property type="match status" value="1"/>
</dbReference>
<dbReference type="EMBL" id="BAABIW010000001">
    <property type="protein sequence ID" value="GAA5016049.1"/>
    <property type="molecule type" value="Genomic_DNA"/>
</dbReference>
<dbReference type="InterPro" id="IPR054723">
    <property type="entry name" value="Ams1-like_N"/>
</dbReference>
<dbReference type="InterPro" id="IPR037094">
    <property type="entry name" value="Glyco_hydro_38_cen_sf"/>
</dbReference>
<dbReference type="GO" id="GO:0016787">
    <property type="term" value="F:hydrolase activity"/>
    <property type="evidence" value="ECO:0007669"/>
    <property type="project" value="UniProtKB-KW"/>
</dbReference>
<dbReference type="InterPro" id="IPR011682">
    <property type="entry name" value="Glyco_hydro_38_C"/>
</dbReference>
<dbReference type="Pfam" id="PF01074">
    <property type="entry name" value="Glyco_hydro_38N"/>
    <property type="match status" value="1"/>
</dbReference>
<dbReference type="Pfam" id="PF07748">
    <property type="entry name" value="Glyco_hydro_38C"/>
    <property type="match status" value="1"/>
</dbReference>
<dbReference type="SMART" id="SM00872">
    <property type="entry name" value="Alpha-mann_mid"/>
    <property type="match status" value="1"/>
</dbReference>
<dbReference type="Pfam" id="PF17677">
    <property type="entry name" value="Glyco_hydro38C2"/>
    <property type="match status" value="1"/>
</dbReference>
<evidence type="ECO:0000259" key="5">
    <source>
        <dbReference type="SMART" id="SM00872"/>
    </source>
</evidence>
<dbReference type="Proteomes" id="UP001500427">
    <property type="component" value="Unassembled WGS sequence"/>
</dbReference>
<name>A0ABP9J1Q8_9MICO</name>
<evidence type="ECO:0000256" key="3">
    <source>
        <dbReference type="ARBA" id="ARBA00022801"/>
    </source>
</evidence>
<dbReference type="SUPFAM" id="SSF74650">
    <property type="entry name" value="Galactose mutarotase-like"/>
    <property type="match status" value="1"/>
</dbReference>
<keyword evidence="3 6" id="KW-0378">Hydrolase</keyword>
<evidence type="ECO:0000256" key="2">
    <source>
        <dbReference type="ARBA" id="ARBA00022723"/>
    </source>
</evidence>
<comment type="similarity">
    <text evidence="1">Belongs to the glycosyl hydrolase 38 family.</text>
</comment>
<dbReference type="PANTHER" id="PTHR46017:SF1">
    <property type="entry name" value="ALPHA-MANNOSIDASE 2C1"/>
    <property type="match status" value="1"/>
</dbReference>
<evidence type="ECO:0000313" key="6">
    <source>
        <dbReference type="EMBL" id="GAA5016049.1"/>
    </source>
</evidence>
<dbReference type="Gene3D" id="2.60.40.2220">
    <property type="match status" value="1"/>
</dbReference>
<dbReference type="Gene3D" id="2.70.98.30">
    <property type="entry name" value="Golgi alpha-mannosidase II, domain 4"/>
    <property type="match status" value="1"/>
</dbReference>
<dbReference type="PANTHER" id="PTHR46017">
    <property type="entry name" value="ALPHA-MANNOSIDASE 2C1"/>
    <property type="match status" value="1"/>
</dbReference>
<dbReference type="SUPFAM" id="SSF88713">
    <property type="entry name" value="Glycoside hydrolase/deacetylase"/>
    <property type="match status" value="1"/>
</dbReference>
<keyword evidence="2" id="KW-0479">Metal-binding</keyword>
<dbReference type="InterPro" id="IPR041147">
    <property type="entry name" value="GH38_C"/>
</dbReference>
<dbReference type="SUPFAM" id="SSF88688">
    <property type="entry name" value="Families 57/38 glycoside transferase middle domain"/>
    <property type="match status" value="1"/>
</dbReference>
<dbReference type="CDD" id="cd10789">
    <property type="entry name" value="GH38N_AMII_ER_cytosolic"/>
    <property type="match status" value="1"/>
</dbReference>
<dbReference type="InterPro" id="IPR027291">
    <property type="entry name" value="Glyco_hydro_38_N_sf"/>
</dbReference>
<dbReference type="InterPro" id="IPR028995">
    <property type="entry name" value="Glyco_hydro_57/38_cen_sf"/>
</dbReference>
<organism evidence="6 7">
    <name type="scientific">Terrabacter aeriphilus</name>
    <dbReference type="NCBI Taxonomy" id="515662"/>
    <lineage>
        <taxon>Bacteria</taxon>
        <taxon>Bacillati</taxon>
        <taxon>Actinomycetota</taxon>
        <taxon>Actinomycetes</taxon>
        <taxon>Micrococcales</taxon>
        <taxon>Intrasporangiaceae</taxon>
        <taxon>Terrabacter</taxon>
    </lineage>
</organism>
<sequence>MHDNTTLVEMRVDRFVRERLAPALYRRRSPLTAHHWVAPGEPVPFAEAVGHDFAPIAPGTPWGRPWGTTWFRVTGDVPDGWGAEGTRLEVVVDLGYSDTQPGFQAEATAYRPDGTVIKGLHPRNRYVPLAHAAADGAVDVLLEASANPDVAGGGAFTFEPTTLGDLSTSGDVPLYRWRAADLAELDVTVWELNQDVEALVGLIAQLPAGSSRRASVVRALEDAVDAVDPDDVPGTAAAGRAALRAVLDARADATAHRIVAVGHAHIDSAWLWPTRETARKCARTFSNVLALMDEDPDLVFACSSAQQYAWVKQSQPELFERIRERVREGRFVPVGGMWVESDTNMPGGEALARQFVAGKRFFAEELGVEPLDVWLPDSFGYTAALPQIATAAGARWFLTQKPSWNETNRMPHHTFWWEGIDGSRIYTHFPPADTYNSVVAAEDLARAERQFAEKGRANTSLLPFGYGDGGGGPTREMLAAAARTRDLEGSPRVELGGPHQFFRDAQDEYPDPPVWSGEMYLEFHRGTYTSQARTKQGNRRSEHLLREAELWAATAAVQNGADYPYDALEQVWHTVLLQQFHDILPGTSIAWVHREAEARYAAVAEQLEASIATSLAELAGPGDDTLVFNSAPYAVGSASALGAGPVVAATEAVAAPSGAPAPVTVGSDDAGGIVLDNGLVRAVVDGDGLLASVLDLRADSRELLPPGSRGGLLQLHRDTPTQWDAWDIDEHYKRHTTDLVTADLVKTVRADADGAAVRVVRSFGASRVEQLITLDAGSTVIGFDLDIDWHERQKLLKLAFPVDVHAERAASEIQFGHVNRPTHANTSWDVARFETCAHRWVHVGESGWGAAVVNDSTYGHDIGRTTRAEGGTTTTVRLSLLRAPVYPDPEADQGTHRLRVGLVVGAGIADAVREGYRINLPLREVRGGAVPAPLVRVEGSDAVVVEAVKLAEDRSGDVVVRLYEAHGGRARARLVPGFAVAEVVETDLLERPLAEPAALVDGGSADDTDAAGATLSLRPFQIVTLRLRRSGS</sequence>
<dbReference type="InterPro" id="IPR000602">
    <property type="entry name" value="Glyco_hydro_38_N"/>
</dbReference>
<accession>A0ABP9J1Q8</accession>
<dbReference type="RefSeq" id="WP_345505479.1">
    <property type="nucleotide sequence ID" value="NZ_BAABIW010000001.1"/>
</dbReference>
<feature type="domain" description="Glycoside hydrolase family 38 central" evidence="5">
    <location>
        <begin position="522"/>
        <end position="600"/>
    </location>
</feature>
<dbReference type="Gene3D" id="1.20.1270.50">
    <property type="entry name" value="Glycoside hydrolase family 38, central domain"/>
    <property type="match status" value="1"/>
</dbReference>
<gene>
    <name evidence="6" type="ORF">GCM10023258_01250</name>
</gene>
<dbReference type="Gene3D" id="3.20.110.10">
    <property type="entry name" value="Glycoside hydrolase 38, N terminal domain"/>
    <property type="match status" value="1"/>
</dbReference>